<proteinExistence type="predicted"/>
<protein>
    <submittedName>
        <fullName evidence="2">Uncharacterized protein</fullName>
    </submittedName>
</protein>
<dbReference type="FunCoup" id="Q54XE4">
    <property type="interactions" value="2"/>
</dbReference>
<reference evidence="2 3" key="1">
    <citation type="journal article" date="2005" name="Nature">
        <title>The genome of the social amoeba Dictyostelium discoideum.</title>
        <authorList>
            <consortium name="The Dictyostelium discoideum Sequencing Consortium"/>
            <person name="Eichinger L."/>
            <person name="Pachebat J.A."/>
            <person name="Glockner G."/>
            <person name="Rajandream M.A."/>
            <person name="Sucgang R."/>
            <person name="Berriman M."/>
            <person name="Song J."/>
            <person name="Olsen R."/>
            <person name="Szafranski K."/>
            <person name="Xu Q."/>
            <person name="Tunggal B."/>
            <person name="Kummerfeld S."/>
            <person name="Madera M."/>
            <person name="Konfortov B.A."/>
            <person name="Rivero F."/>
            <person name="Bankier A.T."/>
            <person name="Lehmann R."/>
            <person name="Hamlin N."/>
            <person name="Davies R."/>
            <person name="Gaudet P."/>
            <person name="Fey P."/>
            <person name="Pilcher K."/>
            <person name="Chen G."/>
            <person name="Saunders D."/>
            <person name="Sodergren E."/>
            <person name="Davis P."/>
            <person name="Kerhornou A."/>
            <person name="Nie X."/>
            <person name="Hall N."/>
            <person name="Anjard C."/>
            <person name="Hemphill L."/>
            <person name="Bason N."/>
            <person name="Farbrother P."/>
            <person name="Desany B."/>
            <person name="Just E."/>
            <person name="Morio T."/>
            <person name="Rost R."/>
            <person name="Churcher C."/>
            <person name="Cooper J."/>
            <person name="Haydock S."/>
            <person name="van Driessche N."/>
            <person name="Cronin A."/>
            <person name="Goodhead I."/>
            <person name="Muzny D."/>
            <person name="Mourier T."/>
            <person name="Pain A."/>
            <person name="Lu M."/>
            <person name="Harper D."/>
            <person name="Lindsay R."/>
            <person name="Hauser H."/>
            <person name="James K."/>
            <person name="Quiles M."/>
            <person name="Madan Babu M."/>
            <person name="Saito T."/>
            <person name="Buchrieser C."/>
            <person name="Wardroper A."/>
            <person name="Felder M."/>
            <person name="Thangavelu M."/>
            <person name="Johnson D."/>
            <person name="Knights A."/>
            <person name="Loulseged H."/>
            <person name="Mungall K."/>
            <person name="Oliver K."/>
            <person name="Price C."/>
            <person name="Quail M.A."/>
            <person name="Urushihara H."/>
            <person name="Hernandez J."/>
            <person name="Rabbinowitsch E."/>
            <person name="Steffen D."/>
            <person name="Sanders M."/>
            <person name="Ma J."/>
            <person name="Kohara Y."/>
            <person name="Sharp S."/>
            <person name="Simmonds M."/>
            <person name="Spiegler S."/>
            <person name="Tivey A."/>
            <person name="Sugano S."/>
            <person name="White B."/>
            <person name="Walker D."/>
            <person name="Woodward J."/>
            <person name="Winckler T."/>
            <person name="Tanaka Y."/>
            <person name="Shaulsky G."/>
            <person name="Schleicher M."/>
            <person name="Weinstock G."/>
            <person name="Rosenthal A."/>
            <person name="Cox E.C."/>
            <person name="Chisholm R.L."/>
            <person name="Gibbs R."/>
            <person name="Loomis W.F."/>
            <person name="Platzer M."/>
            <person name="Kay R.R."/>
            <person name="Williams J."/>
            <person name="Dear P.H."/>
            <person name="Noegel A.A."/>
            <person name="Barrell B."/>
            <person name="Kuspa A."/>
        </authorList>
    </citation>
    <scope>NUCLEOTIDE SEQUENCE [LARGE SCALE GENOMIC DNA]</scope>
    <source>
        <strain evidence="2 3">AX4</strain>
    </source>
</reference>
<dbReference type="STRING" id="44689.Q54XE4"/>
<keyword evidence="1" id="KW-0732">Signal</keyword>
<organism evidence="2 3">
    <name type="scientific">Dictyostelium discoideum</name>
    <name type="common">Social amoeba</name>
    <dbReference type="NCBI Taxonomy" id="44689"/>
    <lineage>
        <taxon>Eukaryota</taxon>
        <taxon>Amoebozoa</taxon>
        <taxon>Evosea</taxon>
        <taxon>Eumycetozoa</taxon>
        <taxon>Dictyostelia</taxon>
        <taxon>Dictyosteliales</taxon>
        <taxon>Dictyosteliaceae</taxon>
        <taxon>Dictyostelium</taxon>
    </lineage>
</organism>
<dbReference type="eggNOG" id="ENOG502RHUM">
    <property type="taxonomic scope" value="Eukaryota"/>
</dbReference>
<dbReference type="dictyBase" id="DDB_G0279017"/>
<dbReference type="VEuPathDB" id="AmoebaDB:DDB_G0279017"/>
<keyword evidence="3" id="KW-1185">Reference proteome</keyword>
<accession>Q54XE4</accession>
<name>Q54XE4_DICDI</name>
<dbReference type="InParanoid" id="Q54XE4"/>
<dbReference type="PaxDb" id="44689-DDB0215299"/>
<dbReference type="EMBL" id="AAFI02000026">
    <property type="protein sequence ID" value="EAL67930.1"/>
    <property type="molecule type" value="Genomic_DNA"/>
</dbReference>
<evidence type="ECO:0000313" key="2">
    <source>
        <dbReference type="EMBL" id="EAL67930.1"/>
    </source>
</evidence>
<evidence type="ECO:0000313" key="3">
    <source>
        <dbReference type="Proteomes" id="UP000002195"/>
    </source>
</evidence>
<dbReference type="AlphaFoldDB" id="Q54XE4"/>
<dbReference type="Proteomes" id="UP000002195">
    <property type="component" value="Unassembled WGS sequence"/>
</dbReference>
<dbReference type="KEGG" id="ddi:DDB_G0279017"/>
<gene>
    <name evidence="2" type="ORF">DDB_G0279017</name>
</gene>
<feature type="signal peptide" evidence="1">
    <location>
        <begin position="1"/>
        <end position="20"/>
    </location>
</feature>
<evidence type="ECO:0000256" key="1">
    <source>
        <dbReference type="SAM" id="SignalP"/>
    </source>
</evidence>
<sequence length="304" mass="36203">MNNIILIFLFFILFFNISLSYEEINLNDENINYIKGYFKYEIIEGSNKIQFKKLSYSNNKYIIKKESIKILEKGLNFQYLIENEKTSIIKANIKNCCPHFNFNNCLIEIFEIYQPIPNGNQPITINNSNSFQYYKFKYNEYNIGKNIKKFKSIRTNELISLDFNSIKSPYRNLPGFDNKWYDSDIGLNNTIYIFNLKSHGNYNEPNKYNHIYYNQILHLIYSKVEFCYSQFPEPTSFDRRYFIVKRNRIDNTTKCSPPTGVVISISCNYTPIPQCQYGLSLITYNDPILYCPIYSCDLPIYYYK</sequence>
<dbReference type="RefSeq" id="XP_641910.1">
    <property type="nucleotide sequence ID" value="XM_636818.1"/>
</dbReference>
<feature type="chain" id="PRO_5004250385" evidence="1">
    <location>
        <begin position="21"/>
        <end position="304"/>
    </location>
</feature>
<comment type="caution">
    <text evidence="2">The sequence shown here is derived from an EMBL/GenBank/DDBJ whole genome shotgun (WGS) entry which is preliminary data.</text>
</comment>
<dbReference type="HOGENOM" id="CLU_978049_0_0_1"/>
<dbReference type="GeneID" id="8621831"/>